<feature type="compositionally biased region" description="Basic and acidic residues" evidence="11">
    <location>
        <begin position="199"/>
        <end position="213"/>
    </location>
</feature>
<dbReference type="GO" id="GO:0005681">
    <property type="term" value="C:spliceosomal complex"/>
    <property type="evidence" value="ECO:0007669"/>
    <property type="project" value="UniProtKB-KW"/>
</dbReference>
<dbReference type="InterPro" id="IPR031625">
    <property type="entry name" value="SCNM1_acidic"/>
</dbReference>
<evidence type="ECO:0000256" key="7">
    <source>
        <dbReference type="ARBA" id="ARBA00022771"/>
    </source>
</evidence>
<dbReference type="GO" id="GO:0034220">
    <property type="term" value="P:monoatomic ion transmembrane transport"/>
    <property type="evidence" value="ECO:0007669"/>
    <property type="project" value="UniProtKB-KW"/>
</dbReference>
<feature type="region of interest" description="Disordered" evidence="11">
    <location>
        <begin position="228"/>
        <end position="258"/>
    </location>
</feature>
<evidence type="ECO:0000259" key="12">
    <source>
        <dbReference type="Pfam" id="PF15803"/>
    </source>
</evidence>
<evidence type="ECO:0000256" key="8">
    <source>
        <dbReference type="ARBA" id="ARBA00022833"/>
    </source>
</evidence>
<evidence type="ECO:0000256" key="2">
    <source>
        <dbReference type="ARBA" id="ARBA00004642"/>
    </source>
</evidence>
<evidence type="ECO:0000313" key="14">
    <source>
        <dbReference type="EMBL" id="CAH2327172.1"/>
    </source>
</evidence>
<feature type="region of interest" description="Disordered" evidence="11">
    <location>
        <begin position="146"/>
        <end position="213"/>
    </location>
</feature>
<dbReference type="Pfam" id="PF15803">
    <property type="entry name" value="zf-SCNM1"/>
    <property type="match status" value="1"/>
</dbReference>
<protein>
    <recommendedName>
        <fullName evidence="3">Sodium channel modifier 1</fullName>
    </recommendedName>
</protein>
<keyword evidence="15" id="KW-1185">Reference proteome</keyword>
<evidence type="ECO:0000256" key="9">
    <source>
        <dbReference type="ARBA" id="ARBA00023187"/>
    </source>
</evidence>
<evidence type="ECO:0000256" key="6">
    <source>
        <dbReference type="ARBA" id="ARBA00022728"/>
    </source>
</evidence>
<evidence type="ECO:0000256" key="11">
    <source>
        <dbReference type="SAM" id="MobiDB-lite"/>
    </source>
</evidence>
<dbReference type="AlphaFoldDB" id="A0AAD1WSP3"/>
<dbReference type="InterPro" id="IPR031622">
    <property type="entry name" value="Znf-SCNM1"/>
</dbReference>
<keyword evidence="8" id="KW-0862">Zinc</keyword>
<feature type="domain" description="Sodium channel modifier 1 acidic C-terminal" evidence="13">
    <location>
        <begin position="210"/>
        <end position="254"/>
    </location>
</feature>
<dbReference type="GO" id="GO:0016607">
    <property type="term" value="C:nuclear speck"/>
    <property type="evidence" value="ECO:0007669"/>
    <property type="project" value="UniProtKB-SubCell"/>
</dbReference>
<dbReference type="GO" id="GO:0006397">
    <property type="term" value="P:mRNA processing"/>
    <property type="evidence" value="ECO:0007669"/>
    <property type="project" value="UniProtKB-KW"/>
</dbReference>
<dbReference type="PANTHER" id="PTHR32297">
    <property type="entry name" value="SODIUM CHANNEL MODIFIER 1"/>
    <property type="match status" value="1"/>
</dbReference>
<evidence type="ECO:0000256" key="1">
    <source>
        <dbReference type="ARBA" id="ARBA00004324"/>
    </source>
</evidence>
<dbReference type="PANTHER" id="PTHR32297:SF1">
    <property type="entry name" value="SODIUM CHANNEL MODIFIER 1"/>
    <property type="match status" value="1"/>
</dbReference>
<keyword evidence="4" id="KW-0507">mRNA processing</keyword>
<evidence type="ECO:0000256" key="4">
    <source>
        <dbReference type="ARBA" id="ARBA00022664"/>
    </source>
</evidence>
<keyword evidence="6" id="KW-0747">Spliceosome</keyword>
<dbReference type="EMBL" id="OW240924">
    <property type="protein sequence ID" value="CAH2327172.1"/>
    <property type="molecule type" value="Genomic_DNA"/>
</dbReference>
<sequence length="258" mass="28946">MSFKREGDDGSQLNVLKKRRVADLLASFIPEDEALLIKNGSYACTVCSHRPVFDTIDMLSVHRNGKKHLASLQWFYGKKNNFKNEVQKRQHERFVRAEETGEQMPIGPAPLLMQTRKITQHALLKATPYNSCCSRNRSADTSRKISAFGASPAPDTVPNLPQRTTETSQPGQGDRSLDVEKQTTECPKPSTGHKKSGAKRSESEADSTDPERTRAIHHYLLLKSSGWIPNRSGQWVKDPNVEFDSDEEEPPVLPHPDT</sequence>
<feature type="compositionally biased region" description="Acidic residues" evidence="11">
    <location>
        <begin position="241"/>
        <end position="250"/>
    </location>
</feature>
<evidence type="ECO:0000256" key="5">
    <source>
        <dbReference type="ARBA" id="ARBA00022723"/>
    </source>
</evidence>
<evidence type="ECO:0000256" key="3">
    <source>
        <dbReference type="ARBA" id="ARBA00020620"/>
    </source>
</evidence>
<organism evidence="14 15">
    <name type="scientific">Pelobates cultripes</name>
    <name type="common">Western spadefoot toad</name>
    <dbReference type="NCBI Taxonomy" id="61616"/>
    <lineage>
        <taxon>Eukaryota</taxon>
        <taxon>Metazoa</taxon>
        <taxon>Chordata</taxon>
        <taxon>Craniata</taxon>
        <taxon>Vertebrata</taxon>
        <taxon>Euteleostomi</taxon>
        <taxon>Amphibia</taxon>
        <taxon>Batrachia</taxon>
        <taxon>Anura</taxon>
        <taxon>Pelobatoidea</taxon>
        <taxon>Pelobatidae</taxon>
        <taxon>Pelobates</taxon>
    </lineage>
</organism>
<evidence type="ECO:0000313" key="15">
    <source>
        <dbReference type="Proteomes" id="UP001295444"/>
    </source>
</evidence>
<keyword evidence="9" id="KW-0508">mRNA splicing</keyword>
<keyword evidence="10" id="KW-0539">Nucleus</keyword>
<dbReference type="GO" id="GO:0008380">
    <property type="term" value="P:RNA splicing"/>
    <property type="evidence" value="ECO:0007669"/>
    <property type="project" value="UniProtKB-KW"/>
</dbReference>
<keyword evidence="7" id="KW-0863">Zinc-finger</keyword>
<evidence type="ECO:0000259" key="13">
    <source>
        <dbReference type="Pfam" id="PF15805"/>
    </source>
</evidence>
<name>A0AAD1WSP3_PELCU</name>
<proteinExistence type="predicted"/>
<dbReference type="Pfam" id="PF15805">
    <property type="entry name" value="SCNM1_acidic"/>
    <property type="match status" value="1"/>
</dbReference>
<keyword evidence="14" id="KW-0813">Transport</keyword>
<accession>A0AAD1WSP3</accession>
<reference evidence="14" key="1">
    <citation type="submission" date="2022-03" db="EMBL/GenBank/DDBJ databases">
        <authorList>
            <person name="Alioto T."/>
            <person name="Alioto T."/>
            <person name="Gomez Garrido J."/>
        </authorList>
    </citation>
    <scope>NUCLEOTIDE SEQUENCE</scope>
</reference>
<feature type="compositionally biased region" description="Polar residues" evidence="11">
    <location>
        <begin position="159"/>
        <end position="171"/>
    </location>
</feature>
<keyword evidence="14" id="KW-0407">Ion channel</keyword>
<dbReference type="Proteomes" id="UP001295444">
    <property type="component" value="Chromosome 13"/>
</dbReference>
<gene>
    <name evidence="14" type="ORF">PECUL_23A020293</name>
</gene>
<comment type="subcellular location">
    <subcellularLocation>
        <location evidence="1">Nucleus speckle</location>
    </subcellularLocation>
    <subcellularLocation>
        <location evidence="2">Nucleus</location>
        <location evidence="2">Nucleoplasm</location>
    </subcellularLocation>
</comment>
<evidence type="ECO:0000256" key="10">
    <source>
        <dbReference type="ARBA" id="ARBA00023242"/>
    </source>
</evidence>
<feature type="domain" description="Sodium channel modifier 1 zinc-finger" evidence="12">
    <location>
        <begin position="44"/>
        <end position="70"/>
    </location>
</feature>
<dbReference type="GO" id="GO:0008270">
    <property type="term" value="F:zinc ion binding"/>
    <property type="evidence" value="ECO:0007669"/>
    <property type="project" value="UniProtKB-KW"/>
</dbReference>
<dbReference type="InterPro" id="IPR033570">
    <property type="entry name" value="SCNM1"/>
</dbReference>
<keyword evidence="14" id="KW-0406">Ion transport</keyword>
<keyword evidence="5" id="KW-0479">Metal-binding</keyword>